<feature type="compositionally biased region" description="Low complexity" evidence="6">
    <location>
        <begin position="483"/>
        <end position="495"/>
    </location>
</feature>
<organism evidence="9 10">
    <name type="scientific">Plakobranchus ocellatus</name>
    <dbReference type="NCBI Taxonomy" id="259542"/>
    <lineage>
        <taxon>Eukaryota</taxon>
        <taxon>Metazoa</taxon>
        <taxon>Spiralia</taxon>
        <taxon>Lophotrochozoa</taxon>
        <taxon>Mollusca</taxon>
        <taxon>Gastropoda</taxon>
        <taxon>Heterobranchia</taxon>
        <taxon>Euthyneura</taxon>
        <taxon>Panpulmonata</taxon>
        <taxon>Sacoglossa</taxon>
        <taxon>Placobranchoidea</taxon>
        <taxon>Plakobranchidae</taxon>
        <taxon>Plakobranchus</taxon>
    </lineage>
</organism>
<feature type="compositionally biased region" description="Basic and acidic residues" evidence="6">
    <location>
        <begin position="470"/>
        <end position="482"/>
    </location>
</feature>
<dbReference type="GO" id="GO:0008270">
    <property type="term" value="F:zinc ion binding"/>
    <property type="evidence" value="ECO:0007669"/>
    <property type="project" value="UniProtKB-KW"/>
</dbReference>
<feature type="region of interest" description="Disordered" evidence="6">
    <location>
        <begin position="369"/>
        <end position="396"/>
    </location>
</feature>
<feature type="compositionally biased region" description="Low complexity" evidence="6">
    <location>
        <begin position="369"/>
        <end position="379"/>
    </location>
</feature>
<dbReference type="PANTHER" id="PTHR15933:SF20">
    <property type="entry name" value="F-BOX DOMAIN-CONTAINING PROTEIN"/>
    <property type="match status" value="1"/>
</dbReference>
<feature type="region of interest" description="Disordered" evidence="6">
    <location>
        <begin position="470"/>
        <end position="506"/>
    </location>
</feature>
<dbReference type="InterPro" id="IPR001810">
    <property type="entry name" value="F-box_dom"/>
</dbReference>
<feature type="domain" description="TRAF-type" evidence="7">
    <location>
        <begin position="188"/>
        <end position="230"/>
    </location>
</feature>
<keyword evidence="10" id="KW-1185">Reference proteome</keyword>
<keyword evidence="1 5" id="KW-0479">Metal-binding</keyword>
<dbReference type="PROSITE" id="PS50145">
    <property type="entry name" value="ZF_TRAF"/>
    <property type="match status" value="1"/>
</dbReference>
<dbReference type="EMBL" id="BLXT01001780">
    <property type="protein sequence ID" value="GFN87723.1"/>
    <property type="molecule type" value="Genomic_DNA"/>
</dbReference>
<protein>
    <submittedName>
        <fullName evidence="9">Zinc finger protein 76</fullName>
    </submittedName>
</protein>
<keyword evidence="3" id="KW-0833">Ubl conjugation pathway</keyword>
<comment type="caution">
    <text evidence="9">The sequence shown here is derived from an EMBL/GenBank/DDBJ whole genome shotgun (WGS) entry which is preliminary data.</text>
</comment>
<dbReference type="SUPFAM" id="SSF49599">
    <property type="entry name" value="TRAF domain-like"/>
    <property type="match status" value="1"/>
</dbReference>
<evidence type="ECO:0000256" key="6">
    <source>
        <dbReference type="SAM" id="MobiDB-lite"/>
    </source>
</evidence>
<dbReference type="PANTHER" id="PTHR15933">
    <property type="entry name" value="PROTEIN CBG16327"/>
    <property type="match status" value="1"/>
</dbReference>
<gene>
    <name evidence="9" type="ORF">PoB_001422900</name>
</gene>
<dbReference type="InterPro" id="IPR001293">
    <property type="entry name" value="Znf_TRAF"/>
</dbReference>
<keyword evidence="2 5" id="KW-0863">Zinc-finger</keyword>
<evidence type="ECO:0000256" key="2">
    <source>
        <dbReference type="ARBA" id="ARBA00022771"/>
    </source>
</evidence>
<proteinExistence type="predicted"/>
<feature type="region of interest" description="Disordered" evidence="6">
    <location>
        <begin position="313"/>
        <end position="335"/>
    </location>
</feature>
<dbReference type="SMART" id="SM00256">
    <property type="entry name" value="FBOX"/>
    <property type="match status" value="1"/>
</dbReference>
<evidence type="ECO:0000259" key="7">
    <source>
        <dbReference type="PROSITE" id="PS50145"/>
    </source>
</evidence>
<dbReference type="AlphaFoldDB" id="A0AAV3YZZ9"/>
<dbReference type="PROSITE" id="PS50181">
    <property type="entry name" value="FBOX"/>
    <property type="match status" value="1"/>
</dbReference>
<sequence>MGPSGAPLLLRDKRTSMHRFCDSVREVWLGKDGDALHRSALGLSHYPLFILDQYALRDYIDKYLEEAPSSQQEYKNVAKQHGRGTCLSASTSSQLYSLGGKQESHPLTVLTRQGCSLLRFPEGMIVSGFTQKKRFPVDPPMEVEGQHSHCSRCCRVDCNKFADQVTSCEMIVCELCGWKCHRCKQVEHGLTCPEERVACVNKEYGCPHQVKRSRMASHLPVCPASVVCCSEEWSRWPMHAREKGLRMPLPQSKTYIDCGQLDVGLAMRDQRMLIDSLRAPRKLRRTLRNSLTQKYPAAPFTSDGRSHELDIMTSSDTSHTLSEDETDTPWDLTKTPAGLSESIKSKLFLVTKAMTDSVAAALDKSASALSSSSSSLSQDRLSDIPEAASSSSHDRSVKHIDYPGVCSFRSSSLPPDHTFMSNCIAKETAVDKSESTNYQNSNHIQSDTVEAQENSQAVFPINNIDEKVVSKPVRDQSTERSVRSSLSSDRISEASSKSKSTLQDMGGTQLHKLLGQKVGGDRGFDVSSESNDGDAAPAEICLHQMLGVNIGFECINKYVQKSPSMYTFICAQNFRRDQYRWHFKNVHQEIHQGMHGWLEQRCPLAYLGCTFSFMRLEPAQPNMQVYHSWLQESFGVRSTTLISEPKSSSLETGQCEKLDCSLSEKLFQEKLCAEEMLQAADTATSAGCPKNEHGNSTDILPVSNPSISNLADIDKEFDYIPGKNSNSENHKAKHNLAESNSRDINTNNLVTEKLESCSLSGEAVCGPMLRMTVQPTIYSGMNWDSKVLFEYEVEEDDTERKASFTGYNLLDLPFEVLQNIAKHLDSFSLCNLALTSHLLRDVCCSLLDDFGIVVLNWQRHKSDNNISWKVASKRWMFSTSFEPIRSWRFKQSVPHMGDHLKVCPFNKDILRHSGKIHVIPWARESTWNL</sequence>
<reference evidence="9 10" key="1">
    <citation type="journal article" date="2021" name="Elife">
        <title>Chloroplast acquisition without the gene transfer in kleptoplastic sea slugs, Plakobranchus ocellatus.</title>
        <authorList>
            <person name="Maeda T."/>
            <person name="Takahashi S."/>
            <person name="Yoshida T."/>
            <person name="Shimamura S."/>
            <person name="Takaki Y."/>
            <person name="Nagai Y."/>
            <person name="Toyoda A."/>
            <person name="Suzuki Y."/>
            <person name="Arimoto A."/>
            <person name="Ishii H."/>
            <person name="Satoh N."/>
            <person name="Nishiyama T."/>
            <person name="Hasebe M."/>
            <person name="Maruyama T."/>
            <person name="Minagawa J."/>
            <person name="Obokata J."/>
            <person name="Shigenobu S."/>
        </authorList>
    </citation>
    <scope>NUCLEOTIDE SEQUENCE [LARGE SCALE GENOMIC DNA]</scope>
</reference>
<evidence type="ECO:0000256" key="1">
    <source>
        <dbReference type="ARBA" id="ARBA00022723"/>
    </source>
</evidence>
<accession>A0AAV3YZZ9</accession>
<evidence type="ECO:0000256" key="4">
    <source>
        <dbReference type="ARBA" id="ARBA00022833"/>
    </source>
</evidence>
<dbReference type="InterPro" id="IPR036047">
    <property type="entry name" value="F-box-like_dom_sf"/>
</dbReference>
<dbReference type="Proteomes" id="UP000735302">
    <property type="component" value="Unassembled WGS sequence"/>
</dbReference>
<dbReference type="Gene3D" id="3.30.40.150">
    <property type="entry name" value="TRAF-like zinc-finger, N-terminal subdomain"/>
    <property type="match status" value="1"/>
</dbReference>
<evidence type="ECO:0000259" key="8">
    <source>
        <dbReference type="PROSITE" id="PS50181"/>
    </source>
</evidence>
<name>A0AAV3YZZ9_9GAST</name>
<dbReference type="Pfam" id="PF15966">
    <property type="entry name" value="F-box_4"/>
    <property type="match status" value="1"/>
</dbReference>
<dbReference type="InterPro" id="IPR031890">
    <property type="entry name" value="Fbxo30/Fbxo40"/>
</dbReference>
<dbReference type="SUPFAM" id="SSF81383">
    <property type="entry name" value="F-box domain"/>
    <property type="match status" value="1"/>
</dbReference>
<dbReference type="InterPro" id="IPR043013">
    <property type="entry name" value="Znf_TRAF_N"/>
</dbReference>
<evidence type="ECO:0000256" key="3">
    <source>
        <dbReference type="ARBA" id="ARBA00022786"/>
    </source>
</evidence>
<evidence type="ECO:0000256" key="5">
    <source>
        <dbReference type="PROSITE-ProRule" id="PRU00207"/>
    </source>
</evidence>
<dbReference type="GO" id="GO:0061630">
    <property type="term" value="F:ubiquitin protein ligase activity"/>
    <property type="evidence" value="ECO:0007669"/>
    <property type="project" value="InterPro"/>
</dbReference>
<feature type="domain" description="F-box" evidence="8">
    <location>
        <begin position="806"/>
        <end position="860"/>
    </location>
</feature>
<feature type="zinc finger region" description="TRAF-type" evidence="5">
    <location>
        <begin position="188"/>
        <end position="230"/>
    </location>
</feature>
<evidence type="ECO:0000313" key="9">
    <source>
        <dbReference type="EMBL" id="GFN87723.1"/>
    </source>
</evidence>
<dbReference type="Pfam" id="PF15965">
    <property type="entry name" value="zf-TRAF_2"/>
    <property type="match status" value="1"/>
</dbReference>
<evidence type="ECO:0000313" key="10">
    <source>
        <dbReference type="Proteomes" id="UP000735302"/>
    </source>
</evidence>
<keyword evidence="4 5" id="KW-0862">Zinc</keyword>